<protein>
    <submittedName>
        <fullName evidence="1">Gamma-glutamyl-gamma-aminobutyrate hydrolase family protein</fullName>
    </submittedName>
</protein>
<proteinExistence type="predicted"/>
<keyword evidence="1" id="KW-0378">Hydrolase</keyword>
<dbReference type="RefSeq" id="WP_163383488.1">
    <property type="nucleotide sequence ID" value="NZ_JAUFQS010000047.1"/>
</dbReference>
<accession>A0ABT8CE65</accession>
<sequence>MVKIGISACFMYPDPSRVVFGPKNLAYVEGDMFSYVSQEGILPVLIPDLPFEKLTGILEELDGFVFQGGTDLAPQTYGEEPVVSGKWLGDPYRDAYELKLMDYAIQNKKPVLGICRGFQLLNVYCGGTLYQDITHQVPGSIVHRDATLYDQLTHRIKMEPGKTLEKIYPEKATDTVNSVHHQGIKVLGKGLEVLASCQEDGMVEAVQVSGAPDLNVIAVQWHPEFSVGKKPPHLDPLRLYAYFVEKVKNQQ</sequence>
<dbReference type="PROSITE" id="PS51273">
    <property type="entry name" value="GATASE_TYPE_1"/>
    <property type="match status" value="1"/>
</dbReference>
<dbReference type="InterPro" id="IPR044668">
    <property type="entry name" value="PuuD-like"/>
</dbReference>
<dbReference type="InterPro" id="IPR029062">
    <property type="entry name" value="Class_I_gatase-like"/>
</dbReference>
<dbReference type="GO" id="GO:0016787">
    <property type="term" value="F:hydrolase activity"/>
    <property type="evidence" value="ECO:0007669"/>
    <property type="project" value="UniProtKB-KW"/>
</dbReference>
<dbReference type="CDD" id="cd01745">
    <property type="entry name" value="GATase1_2"/>
    <property type="match status" value="1"/>
</dbReference>
<name>A0ABT8CE65_9BACT</name>
<dbReference type="Pfam" id="PF07722">
    <property type="entry name" value="Peptidase_C26"/>
    <property type="match status" value="1"/>
</dbReference>
<keyword evidence="2" id="KW-1185">Reference proteome</keyword>
<gene>
    <name evidence="1" type="ORF">QWZ15_19335</name>
</gene>
<dbReference type="InterPro" id="IPR011697">
    <property type="entry name" value="Peptidase_C26"/>
</dbReference>
<dbReference type="EMBL" id="JAUFQS010000047">
    <property type="protein sequence ID" value="MDN3689986.1"/>
    <property type="molecule type" value="Genomic_DNA"/>
</dbReference>
<dbReference type="SUPFAM" id="SSF52317">
    <property type="entry name" value="Class I glutamine amidotransferase-like"/>
    <property type="match status" value="1"/>
</dbReference>
<organism evidence="1 2">
    <name type="scientific">Cyclobacterium jeungdonense</name>
    <dbReference type="NCBI Taxonomy" id="708087"/>
    <lineage>
        <taxon>Bacteria</taxon>
        <taxon>Pseudomonadati</taxon>
        <taxon>Bacteroidota</taxon>
        <taxon>Cytophagia</taxon>
        <taxon>Cytophagales</taxon>
        <taxon>Cyclobacteriaceae</taxon>
        <taxon>Cyclobacterium</taxon>
    </lineage>
</organism>
<dbReference type="PANTHER" id="PTHR43235:SF1">
    <property type="entry name" value="GLUTAMINE AMIDOTRANSFERASE PB2B2.05-RELATED"/>
    <property type="match status" value="1"/>
</dbReference>
<comment type="caution">
    <text evidence="1">The sequence shown here is derived from an EMBL/GenBank/DDBJ whole genome shotgun (WGS) entry which is preliminary data.</text>
</comment>
<evidence type="ECO:0000313" key="1">
    <source>
        <dbReference type="EMBL" id="MDN3689986.1"/>
    </source>
</evidence>
<dbReference type="Gene3D" id="3.40.50.880">
    <property type="match status" value="1"/>
</dbReference>
<reference evidence="2" key="1">
    <citation type="journal article" date="2019" name="Int. J. Syst. Evol. Microbiol.">
        <title>The Global Catalogue of Microorganisms (GCM) 10K type strain sequencing project: providing services to taxonomists for standard genome sequencing and annotation.</title>
        <authorList>
            <consortium name="The Broad Institute Genomics Platform"/>
            <consortium name="The Broad Institute Genome Sequencing Center for Infectious Disease"/>
            <person name="Wu L."/>
            <person name="Ma J."/>
        </authorList>
    </citation>
    <scope>NUCLEOTIDE SEQUENCE [LARGE SCALE GENOMIC DNA]</scope>
    <source>
        <strain evidence="2">CECT 7706</strain>
    </source>
</reference>
<dbReference type="PANTHER" id="PTHR43235">
    <property type="entry name" value="GLUTAMINE AMIDOTRANSFERASE PB2B2.05-RELATED"/>
    <property type="match status" value="1"/>
</dbReference>
<dbReference type="Proteomes" id="UP001236663">
    <property type="component" value="Unassembled WGS sequence"/>
</dbReference>
<evidence type="ECO:0000313" key="2">
    <source>
        <dbReference type="Proteomes" id="UP001236663"/>
    </source>
</evidence>